<proteinExistence type="predicted"/>
<evidence type="ECO:0000256" key="1">
    <source>
        <dbReference type="ARBA" id="ARBA00022729"/>
    </source>
</evidence>
<feature type="domain" description="Polysaccharide export protein N-terminal" evidence="3">
    <location>
        <begin position="51"/>
        <end position="124"/>
    </location>
</feature>
<dbReference type="Gene3D" id="3.10.560.10">
    <property type="entry name" value="Outer membrane lipoprotein wza domain like"/>
    <property type="match status" value="1"/>
</dbReference>
<protein>
    <submittedName>
        <fullName evidence="5">Periplasmic protein involved in polysaccharide export</fullName>
    </submittedName>
</protein>
<dbReference type="PANTHER" id="PTHR33619">
    <property type="entry name" value="POLYSACCHARIDE EXPORT PROTEIN GFCE-RELATED"/>
    <property type="match status" value="1"/>
</dbReference>
<evidence type="ECO:0000259" key="4">
    <source>
        <dbReference type="Pfam" id="PF10531"/>
    </source>
</evidence>
<dbReference type="EMBL" id="CBXV010000008">
    <property type="protein sequence ID" value="CDM66682.1"/>
    <property type="molecule type" value="Genomic_DNA"/>
</dbReference>
<keyword evidence="1 2" id="KW-0732">Signal</keyword>
<dbReference type="Gene3D" id="3.30.1950.10">
    <property type="entry name" value="wza like domain"/>
    <property type="match status" value="1"/>
</dbReference>
<dbReference type="InterPro" id="IPR049712">
    <property type="entry name" value="Poly_export"/>
</dbReference>
<dbReference type="RefSeq" id="WP_041978079.1">
    <property type="nucleotide sequence ID" value="NZ_CBXV010000008.1"/>
</dbReference>
<evidence type="ECO:0000259" key="3">
    <source>
        <dbReference type="Pfam" id="PF02563"/>
    </source>
</evidence>
<keyword evidence="6" id="KW-1185">Reference proteome</keyword>
<feature type="signal peptide" evidence="2">
    <location>
        <begin position="1"/>
        <end position="23"/>
    </location>
</feature>
<evidence type="ECO:0000313" key="5">
    <source>
        <dbReference type="EMBL" id="CDM66682.1"/>
    </source>
</evidence>
<dbReference type="PANTHER" id="PTHR33619:SF3">
    <property type="entry name" value="POLYSACCHARIDE EXPORT PROTEIN GFCE-RELATED"/>
    <property type="match status" value="1"/>
</dbReference>
<sequence length="355" mass="38627" precursor="true">MRKTGIAIALVPLLCGLMASARAQGAGQSGSSGVTTSSEALEGLLDASGTNRYYKVGPGDVLDIRVFGEPQFNGPVEVDEDGNIEIPFVEKPIKVKCLTRNEVRKAIAQELARYLRDPQVSVRVIEQRSKTPAIVYGAVRAPQRLQMLRRVRLLEVLASAGGVTEQAGGTIQVFHTEPITCPETEEEMALAAQEKAQQTTDDVFRVPFDVYNLEDLKLGKPEANPIIRPGDIVIVQEAAPVYVTGAVVSPQGIYLRETTSLMTAIAMVGGLRKDAKPNEIKIYRRKLGSLEPEIIKVDFNEIRRQKQKDIALKPYDIIEVPGATVTKGTLMQTLLGSAFSSVTTLGTAIPLRVIY</sequence>
<dbReference type="Pfam" id="PF10531">
    <property type="entry name" value="SLBB"/>
    <property type="match status" value="2"/>
</dbReference>
<evidence type="ECO:0000313" key="6">
    <source>
        <dbReference type="Proteomes" id="UP000031518"/>
    </source>
</evidence>
<name>A0A0B6X126_9BACT</name>
<accession>A0A0B6X126</accession>
<dbReference type="AlphaFoldDB" id="A0A0B6X126"/>
<dbReference type="GO" id="GO:0015159">
    <property type="term" value="F:polysaccharide transmembrane transporter activity"/>
    <property type="evidence" value="ECO:0007669"/>
    <property type="project" value="InterPro"/>
</dbReference>
<organism evidence="5 6">
    <name type="scientific">Pyrinomonas methylaliphatogenes</name>
    <dbReference type="NCBI Taxonomy" id="454194"/>
    <lineage>
        <taxon>Bacteria</taxon>
        <taxon>Pseudomonadati</taxon>
        <taxon>Acidobacteriota</taxon>
        <taxon>Blastocatellia</taxon>
        <taxon>Blastocatellales</taxon>
        <taxon>Pyrinomonadaceae</taxon>
        <taxon>Pyrinomonas</taxon>
    </lineage>
</organism>
<reference evidence="5 6" key="2">
    <citation type="submission" date="2015-01" db="EMBL/GenBank/DDBJ databases">
        <title>Complete genome sequence of Pyrinomonas methylaliphatogenes type strain K22T.</title>
        <authorList>
            <person name="Lee K.C.Y."/>
            <person name="Power J.F."/>
            <person name="Dunfield P.F."/>
            <person name="Morgan X.C."/>
            <person name="Huttenhower C."/>
            <person name="Stott M.B."/>
        </authorList>
    </citation>
    <scope>NUCLEOTIDE SEQUENCE [LARGE SCALE GENOMIC DNA]</scope>
    <source>
        <strain evidence="5 6">K22</strain>
    </source>
</reference>
<dbReference type="OrthoDB" id="9815244at2"/>
<feature type="chain" id="PRO_5002110015" evidence="2">
    <location>
        <begin position="24"/>
        <end position="355"/>
    </location>
</feature>
<gene>
    <name evidence="5" type="ORF">PYK22_02715</name>
</gene>
<feature type="domain" description="Soluble ligand binding" evidence="4">
    <location>
        <begin position="135"/>
        <end position="168"/>
    </location>
</feature>
<dbReference type="Pfam" id="PF02563">
    <property type="entry name" value="Poly_export"/>
    <property type="match status" value="1"/>
</dbReference>
<dbReference type="InterPro" id="IPR019554">
    <property type="entry name" value="Soluble_ligand-bd"/>
</dbReference>
<reference evidence="5 6" key="1">
    <citation type="submission" date="2013-12" db="EMBL/GenBank/DDBJ databases">
        <authorList>
            <person name="Stott M."/>
        </authorList>
    </citation>
    <scope>NUCLEOTIDE SEQUENCE [LARGE SCALE GENOMIC DNA]</scope>
    <source>
        <strain evidence="5 6">K22</strain>
    </source>
</reference>
<evidence type="ECO:0000256" key="2">
    <source>
        <dbReference type="SAM" id="SignalP"/>
    </source>
</evidence>
<dbReference type="Proteomes" id="UP000031518">
    <property type="component" value="Unassembled WGS sequence"/>
</dbReference>
<dbReference type="STRING" id="454194.PYK22_02715"/>
<feature type="domain" description="Soluble ligand binding" evidence="4">
    <location>
        <begin position="241"/>
        <end position="285"/>
    </location>
</feature>
<dbReference type="InterPro" id="IPR003715">
    <property type="entry name" value="Poly_export_N"/>
</dbReference>